<feature type="transmembrane region" description="Helical" evidence="6">
    <location>
        <begin position="118"/>
        <end position="141"/>
    </location>
</feature>
<comment type="caution">
    <text evidence="7">The sequence shown here is derived from an EMBL/GenBank/DDBJ whole genome shotgun (WGS) entry which is preliminary data.</text>
</comment>
<organism evidence="7 8">
    <name type="scientific">Fusarium sarcochroum</name>
    <dbReference type="NCBI Taxonomy" id="1208366"/>
    <lineage>
        <taxon>Eukaryota</taxon>
        <taxon>Fungi</taxon>
        <taxon>Dikarya</taxon>
        <taxon>Ascomycota</taxon>
        <taxon>Pezizomycotina</taxon>
        <taxon>Sordariomycetes</taxon>
        <taxon>Hypocreomycetidae</taxon>
        <taxon>Hypocreales</taxon>
        <taxon>Nectriaceae</taxon>
        <taxon>Fusarium</taxon>
        <taxon>Fusarium lateritium species complex</taxon>
    </lineage>
</organism>
<protein>
    <recommendedName>
        <fullName evidence="9">Mid2 domain-containing protein</fullName>
    </recommendedName>
</protein>
<keyword evidence="4 6" id="KW-0472">Membrane</keyword>
<comment type="subcellular location">
    <subcellularLocation>
        <location evidence="1">Membrane</location>
        <topology evidence="1">Single-pass membrane protein</topology>
    </subcellularLocation>
</comment>
<dbReference type="GO" id="GO:0071944">
    <property type="term" value="C:cell periphery"/>
    <property type="evidence" value="ECO:0007669"/>
    <property type="project" value="UniProtKB-ARBA"/>
</dbReference>
<evidence type="ECO:0008006" key="9">
    <source>
        <dbReference type="Google" id="ProtNLM"/>
    </source>
</evidence>
<dbReference type="AlphaFoldDB" id="A0A8H4TR31"/>
<feature type="region of interest" description="Disordered" evidence="5">
    <location>
        <begin position="72"/>
        <end position="112"/>
    </location>
</feature>
<evidence type="ECO:0000256" key="1">
    <source>
        <dbReference type="ARBA" id="ARBA00004167"/>
    </source>
</evidence>
<proteinExistence type="predicted"/>
<dbReference type="InterPro" id="IPR051694">
    <property type="entry name" value="Immunoregulatory_rcpt-like"/>
</dbReference>
<keyword evidence="2 6" id="KW-0812">Transmembrane</keyword>
<sequence length="179" mass="18732">MNASLPTNNLPSEECVRGGKINLCTLSPKEVKNPLPEIGSSVLEDLYASMNSSDPSETYMSFDPSSLIVATQSSSSTAQLETTTSASTESTTADAISTSGTGTATDTPEPGSALSGGAIGGIVAGSVVGVALLALGAWFLWKKNRRPTVATADYVDETKNHQHTRQVTELESRHIQEMP</sequence>
<reference evidence="7" key="2">
    <citation type="submission" date="2020-05" db="EMBL/GenBank/DDBJ databases">
        <authorList>
            <person name="Kim H.-S."/>
            <person name="Proctor R.H."/>
            <person name="Brown D.W."/>
        </authorList>
    </citation>
    <scope>NUCLEOTIDE SEQUENCE</scope>
    <source>
        <strain evidence="7">NRRL 20472</strain>
    </source>
</reference>
<evidence type="ECO:0000256" key="6">
    <source>
        <dbReference type="SAM" id="Phobius"/>
    </source>
</evidence>
<feature type="compositionally biased region" description="Low complexity" evidence="5">
    <location>
        <begin position="72"/>
        <end position="99"/>
    </location>
</feature>
<evidence type="ECO:0000313" key="7">
    <source>
        <dbReference type="EMBL" id="KAF4962545.1"/>
    </source>
</evidence>
<evidence type="ECO:0000256" key="2">
    <source>
        <dbReference type="ARBA" id="ARBA00022692"/>
    </source>
</evidence>
<gene>
    <name evidence="7" type="ORF">FSARC_9323</name>
</gene>
<keyword evidence="8" id="KW-1185">Reference proteome</keyword>
<reference evidence="7" key="1">
    <citation type="journal article" date="2020" name="BMC Genomics">
        <title>Correction to: Identification and distribution of gene clusters required for synthesis of sphingolipid metabolism inhibitors in diverse species of the filamentous fungus Fusarium.</title>
        <authorList>
            <person name="Kim H.S."/>
            <person name="Lohmar J.M."/>
            <person name="Busman M."/>
            <person name="Brown D.W."/>
            <person name="Naumann T.A."/>
            <person name="Divon H.H."/>
            <person name="Lysoe E."/>
            <person name="Uhlig S."/>
            <person name="Proctor R.H."/>
        </authorList>
    </citation>
    <scope>NUCLEOTIDE SEQUENCE</scope>
    <source>
        <strain evidence="7">NRRL 20472</strain>
    </source>
</reference>
<dbReference type="GO" id="GO:0016020">
    <property type="term" value="C:membrane"/>
    <property type="evidence" value="ECO:0007669"/>
    <property type="project" value="UniProtKB-SubCell"/>
</dbReference>
<evidence type="ECO:0000256" key="4">
    <source>
        <dbReference type="ARBA" id="ARBA00023136"/>
    </source>
</evidence>
<dbReference type="PANTHER" id="PTHR15549">
    <property type="entry name" value="PAIRED IMMUNOGLOBULIN-LIKE TYPE 2 RECEPTOR"/>
    <property type="match status" value="1"/>
</dbReference>
<dbReference type="EMBL" id="JABEXW010000533">
    <property type="protein sequence ID" value="KAF4962545.1"/>
    <property type="molecule type" value="Genomic_DNA"/>
</dbReference>
<name>A0A8H4TR31_9HYPO</name>
<evidence type="ECO:0000256" key="3">
    <source>
        <dbReference type="ARBA" id="ARBA00022989"/>
    </source>
</evidence>
<dbReference type="PANTHER" id="PTHR15549:SF6">
    <property type="entry name" value="MID2 DOMAIN-CONTAINING PROTEIN"/>
    <property type="match status" value="1"/>
</dbReference>
<dbReference type="Proteomes" id="UP000622797">
    <property type="component" value="Unassembled WGS sequence"/>
</dbReference>
<accession>A0A8H4TR31</accession>
<keyword evidence="3 6" id="KW-1133">Transmembrane helix</keyword>
<dbReference type="OrthoDB" id="3945612at2759"/>
<evidence type="ECO:0000256" key="5">
    <source>
        <dbReference type="SAM" id="MobiDB-lite"/>
    </source>
</evidence>
<evidence type="ECO:0000313" key="8">
    <source>
        <dbReference type="Proteomes" id="UP000622797"/>
    </source>
</evidence>